<protein>
    <submittedName>
        <fullName evidence="1">Uncharacterized protein</fullName>
    </submittedName>
</protein>
<accession>A0ACB7HQP5</accession>
<reference evidence="2" key="1">
    <citation type="journal article" date="2016" name="Nat. Biotechnol.">
        <title>Sequencing wild and cultivated cassava and related species reveals extensive interspecific hybridization and genetic diversity.</title>
        <authorList>
            <person name="Bredeson J.V."/>
            <person name="Lyons J.B."/>
            <person name="Prochnik S.E."/>
            <person name="Wu G.A."/>
            <person name="Ha C.M."/>
            <person name="Edsinger-Gonzales E."/>
            <person name="Grimwood J."/>
            <person name="Schmutz J."/>
            <person name="Rabbi I.Y."/>
            <person name="Egesi C."/>
            <person name="Nauluvula P."/>
            <person name="Lebot V."/>
            <person name="Ndunguru J."/>
            <person name="Mkamilo G."/>
            <person name="Bart R.S."/>
            <person name="Setter T.L."/>
            <person name="Gleadow R.M."/>
            <person name="Kulakow P."/>
            <person name="Ferguson M.E."/>
            <person name="Rounsley S."/>
            <person name="Rokhsar D.S."/>
        </authorList>
    </citation>
    <scope>NUCLEOTIDE SEQUENCE [LARGE SCALE GENOMIC DNA]</scope>
    <source>
        <strain evidence="2">cv. AM560-2</strain>
    </source>
</reference>
<name>A0ACB7HQP5_MANES</name>
<evidence type="ECO:0000313" key="1">
    <source>
        <dbReference type="EMBL" id="KAG8654128.1"/>
    </source>
</evidence>
<dbReference type="Proteomes" id="UP000091857">
    <property type="component" value="Chromosome 5"/>
</dbReference>
<proteinExistence type="predicted"/>
<gene>
    <name evidence="1" type="ORF">MANES_05G103201v8</name>
</gene>
<organism evidence="1 2">
    <name type="scientific">Manihot esculenta</name>
    <name type="common">Cassava</name>
    <name type="synonym">Jatropha manihot</name>
    <dbReference type="NCBI Taxonomy" id="3983"/>
    <lineage>
        <taxon>Eukaryota</taxon>
        <taxon>Viridiplantae</taxon>
        <taxon>Streptophyta</taxon>
        <taxon>Embryophyta</taxon>
        <taxon>Tracheophyta</taxon>
        <taxon>Spermatophyta</taxon>
        <taxon>Magnoliopsida</taxon>
        <taxon>eudicotyledons</taxon>
        <taxon>Gunneridae</taxon>
        <taxon>Pentapetalae</taxon>
        <taxon>rosids</taxon>
        <taxon>fabids</taxon>
        <taxon>Malpighiales</taxon>
        <taxon>Euphorbiaceae</taxon>
        <taxon>Crotonoideae</taxon>
        <taxon>Manihoteae</taxon>
        <taxon>Manihot</taxon>
    </lineage>
</organism>
<sequence>MEKVISTLISAWLKFLHAILSDVFLFYSQHLKEFISSIHNAPTKEHEEKLLISGEDVKMVMNRLGILLECDSDGDDKLRERYSESEVSGVFEEEEPSLEEVRDAFEIFDENKDGFIDGEELHRVLCCLGFMKEGSLQVEKCEEMISAAVRKYGSDGKLDFNAFVRFMERCF</sequence>
<evidence type="ECO:0000313" key="2">
    <source>
        <dbReference type="Proteomes" id="UP000091857"/>
    </source>
</evidence>
<dbReference type="EMBL" id="CM004391">
    <property type="protein sequence ID" value="KAG8654128.1"/>
    <property type="molecule type" value="Genomic_DNA"/>
</dbReference>
<comment type="caution">
    <text evidence="1">The sequence shown here is derived from an EMBL/GenBank/DDBJ whole genome shotgun (WGS) entry which is preliminary data.</text>
</comment>
<keyword evidence="2" id="KW-1185">Reference proteome</keyword>